<dbReference type="Gene3D" id="3.10.450.50">
    <property type="match status" value="1"/>
</dbReference>
<evidence type="ECO:0000313" key="3">
    <source>
        <dbReference type="Proteomes" id="UP001183629"/>
    </source>
</evidence>
<sequence>MDPTAVFHRATDALLAHGMAAFTALYADDAVMEFPFAPPGRPQRLHGRAEVEAYLDGYTDMLDIRRIHDVVVHRTADPDVIVAEMAASGVVVATGKPYTARYVAVLTVTGGLIRHYRDYWNPLLLQEIAA</sequence>
<dbReference type="Proteomes" id="UP001183629">
    <property type="component" value="Unassembled WGS sequence"/>
</dbReference>
<accession>A0AAE4CPF8</accession>
<gene>
    <name evidence="2" type="ORF">J2S44_000841</name>
</gene>
<dbReference type="EMBL" id="JAVDYC010000001">
    <property type="protein sequence ID" value="MDR7320591.1"/>
    <property type="molecule type" value="Genomic_DNA"/>
</dbReference>
<organism evidence="2 3">
    <name type="scientific">Catenuloplanes niger</name>
    <dbReference type="NCBI Taxonomy" id="587534"/>
    <lineage>
        <taxon>Bacteria</taxon>
        <taxon>Bacillati</taxon>
        <taxon>Actinomycetota</taxon>
        <taxon>Actinomycetes</taxon>
        <taxon>Micromonosporales</taxon>
        <taxon>Micromonosporaceae</taxon>
        <taxon>Catenuloplanes</taxon>
    </lineage>
</organism>
<evidence type="ECO:0000313" key="2">
    <source>
        <dbReference type="EMBL" id="MDR7320591.1"/>
    </source>
</evidence>
<proteinExistence type="predicted"/>
<dbReference type="InterPro" id="IPR037401">
    <property type="entry name" value="SnoaL-like"/>
</dbReference>
<dbReference type="AlphaFoldDB" id="A0AAE4CPF8"/>
<keyword evidence="3" id="KW-1185">Reference proteome</keyword>
<dbReference type="SUPFAM" id="SSF54427">
    <property type="entry name" value="NTF2-like"/>
    <property type="match status" value="1"/>
</dbReference>
<evidence type="ECO:0000259" key="1">
    <source>
        <dbReference type="Pfam" id="PF12680"/>
    </source>
</evidence>
<feature type="domain" description="SnoaL-like" evidence="1">
    <location>
        <begin position="9"/>
        <end position="115"/>
    </location>
</feature>
<dbReference type="RefSeq" id="WP_310409153.1">
    <property type="nucleotide sequence ID" value="NZ_JAVDYC010000001.1"/>
</dbReference>
<dbReference type="GO" id="GO:0016853">
    <property type="term" value="F:isomerase activity"/>
    <property type="evidence" value="ECO:0007669"/>
    <property type="project" value="UniProtKB-KW"/>
</dbReference>
<protein>
    <submittedName>
        <fullName evidence="2">Ketosteroid isomerase-like protein</fullName>
    </submittedName>
</protein>
<dbReference type="InterPro" id="IPR032710">
    <property type="entry name" value="NTF2-like_dom_sf"/>
</dbReference>
<reference evidence="2 3" key="1">
    <citation type="submission" date="2023-07" db="EMBL/GenBank/DDBJ databases">
        <title>Sequencing the genomes of 1000 actinobacteria strains.</title>
        <authorList>
            <person name="Klenk H.-P."/>
        </authorList>
    </citation>
    <scope>NUCLEOTIDE SEQUENCE [LARGE SCALE GENOMIC DNA]</scope>
    <source>
        <strain evidence="2 3">DSM 44711</strain>
    </source>
</reference>
<keyword evidence="2" id="KW-0413">Isomerase</keyword>
<dbReference type="Pfam" id="PF12680">
    <property type="entry name" value="SnoaL_2"/>
    <property type="match status" value="1"/>
</dbReference>
<name>A0AAE4CPF8_9ACTN</name>
<comment type="caution">
    <text evidence="2">The sequence shown here is derived from an EMBL/GenBank/DDBJ whole genome shotgun (WGS) entry which is preliminary data.</text>
</comment>